<dbReference type="OrthoDB" id="4456959at2759"/>
<dbReference type="InterPro" id="IPR050987">
    <property type="entry name" value="AtrR-like"/>
</dbReference>
<dbReference type="EMBL" id="ML978076">
    <property type="protein sequence ID" value="KAF2010538.1"/>
    <property type="molecule type" value="Genomic_DNA"/>
</dbReference>
<sequence>MGPKRSPDGDLDQTSKIPRPDQGAKLPLTPLSRASDFSGSVKKKLANSTRTGQACDRCKVRKIRCDGRPEGCSPCAQNRTECRTTDRITGKATTRGHAEALEGEINYLRAHIVELQNQVRELGGEPRSGPSYGAYNTLQVSWQAPPPANEAQSWPNPSQSRASTSPLPGYAPANEVGVIDYRPLPEFKMQSVGDNYLGLSCVDSMVSHIKGTSLKLFGTDIDITDFVHADDQDYEESVMSYSHFLKVAMSQEEVEYVPFPEYPALSEFAKWYLRSLNPYTMLLDKPSFMQLIWRIGNEPDFRPSPAETVCVHMMLSTIKYQIAVRNGGEQTMLLESHKHYRYSLSLFKDLQQGHTWKDLQGLALICLHMRNFPKPGAAWIAVSTVFLLAVELGMHRSTKAWAGSAEKDQLEIEMRKHIFWTLHALLSNLSGKLGRPMPINTQDIDVEFPDPVNDCLPGEGADLSPFHQCSFQVGIQTAKYTAWASELYRTVYAIRQTPHGYEEAVRRLEIGIRDWRQNIPAEISEPSRASQDDYIFALYLEHWDQEFQLLLHHPAVCRSTNQEMIKSNSDKCLAATQKMLHNCNEMRKLKCLDIPWVNTVVYIAAISVTLFVYFERKDTLTSADMTKLREDMDQWLDVMKDCGELHGTGIKLRQAIEKVVVQQLRSINDSIVKRTATESLAHVALQIPQEQAATIYPNSDGYNQYPDANANPADPALGTSGLPYTSGPPEVSYPYNNGASSTTTQQAADSFEQPQFSGEDASMSASHAAALAAAASSAAASQRPNEGYAYSNAPGTSSSHPAPYPPNSGVTPTGWRNWQKTYMQQIGPTEGEYLNTANTLMTLGTASQENQVAGQEGTSDVDSSAIQGQASFQWPAIMYGPPDGGHVTQ</sequence>
<feature type="region of interest" description="Disordered" evidence="3">
    <location>
        <begin position="697"/>
        <end position="762"/>
    </location>
</feature>
<feature type="region of interest" description="Disordered" evidence="3">
    <location>
        <begin position="1"/>
        <end position="45"/>
    </location>
</feature>
<proteinExistence type="predicted"/>
<evidence type="ECO:0000259" key="4">
    <source>
        <dbReference type="PROSITE" id="PS50048"/>
    </source>
</evidence>
<evidence type="ECO:0000313" key="6">
    <source>
        <dbReference type="Proteomes" id="UP000799778"/>
    </source>
</evidence>
<dbReference type="Pfam" id="PF04082">
    <property type="entry name" value="Fungal_trans"/>
    <property type="match status" value="1"/>
</dbReference>
<dbReference type="SUPFAM" id="SSF57701">
    <property type="entry name" value="Zn2/Cys6 DNA-binding domain"/>
    <property type="match status" value="1"/>
</dbReference>
<dbReference type="Proteomes" id="UP000799778">
    <property type="component" value="Unassembled WGS sequence"/>
</dbReference>
<feature type="region of interest" description="Disordered" evidence="3">
    <location>
        <begin position="144"/>
        <end position="169"/>
    </location>
</feature>
<dbReference type="InterPro" id="IPR007219">
    <property type="entry name" value="XnlR_reg_dom"/>
</dbReference>
<dbReference type="PROSITE" id="PS00463">
    <property type="entry name" value="ZN2_CY6_FUNGAL_1"/>
    <property type="match status" value="1"/>
</dbReference>
<gene>
    <name evidence="5" type="ORF">BU24DRAFT_59728</name>
</gene>
<name>A0A6A5XC53_9PLEO</name>
<feature type="region of interest" description="Disordered" evidence="3">
    <location>
        <begin position="785"/>
        <end position="808"/>
    </location>
</feature>
<accession>A0A6A5XC53</accession>
<dbReference type="SMART" id="SM00906">
    <property type="entry name" value="Fungal_trans"/>
    <property type="match status" value="1"/>
</dbReference>
<dbReference type="GO" id="GO:0000981">
    <property type="term" value="F:DNA-binding transcription factor activity, RNA polymerase II-specific"/>
    <property type="evidence" value="ECO:0007669"/>
    <property type="project" value="InterPro"/>
</dbReference>
<dbReference type="GeneID" id="54291853"/>
<feature type="compositionally biased region" description="Polar residues" evidence="3">
    <location>
        <begin position="150"/>
        <end position="166"/>
    </location>
</feature>
<dbReference type="SMART" id="SM00066">
    <property type="entry name" value="GAL4"/>
    <property type="match status" value="1"/>
</dbReference>
<evidence type="ECO:0000256" key="2">
    <source>
        <dbReference type="ARBA" id="ARBA00023242"/>
    </source>
</evidence>
<feature type="domain" description="Zn(2)-C6 fungal-type" evidence="4">
    <location>
        <begin position="54"/>
        <end position="84"/>
    </location>
</feature>
<keyword evidence="2" id="KW-0539">Nucleus</keyword>
<dbReference type="InterPro" id="IPR001138">
    <property type="entry name" value="Zn2Cys6_DnaBD"/>
</dbReference>
<dbReference type="Pfam" id="PF00172">
    <property type="entry name" value="Zn_clus"/>
    <property type="match status" value="1"/>
</dbReference>
<dbReference type="RefSeq" id="XP_033378877.1">
    <property type="nucleotide sequence ID" value="XM_033534456.1"/>
</dbReference>
<feature type="compositionally biased region" description="Polar residues" evidence="3">
    <location>
        <begin position="734"/>
        <end position="756"/>
    </location>
</feature>
<organism evidence="5 6">
    <name type="scientific">Aaosphaeria arxii CBS 175.79</name>
    <dbReference type="NCBI Taxonomy" id="1450172"/>
    <lineage>
        <taxon>Eukaryota</taxon>
        <taxon>Fungi</taxon>
        <taxon>Dikarya</taxon>
        <taxon>Ascomycota</taxon>
        <taxon>Pezizomycotina</taxon>
        <taxon>Dothideomycetes</taxon>
        <taxon>Pleosporomycetidae</taxon>
        <taxon>Pleosporales</taxon>
        <taxon>Pleosporales incertae sedis</taxon>
        <taxon>Aaosphaeria</taxon>
    </lineage>
</organism>
<dbReference type="GO" id="GO:0008270">
    <property type="term" value="F:zinc ion binding"/>
    <property type="evidence" value="ECO:0007669"/>
    <property type="project" value="InterPro"/>
</dbReference>
<evidence type="ECO:0000256" key="1">
    <source>
        <dbReference type="ARBA" id="ARBA00022723"/>
    </source>
</evidence>
<dbReference type="PANTHER" id="PTHR46910">
    <property type="entry name" value="TRANSCRIPTION FACTOR PDR1"/>
    <property type="match status" value="1"/>
</dbReference>
<dbReference type="CDD" id="cd00067">
    <property type="entry name" value="GAL4"/>
    <property type="match status" value="1"/>
</dbReference>
<dbReference type="AlphaFoldDB" id="A0A6A5XC53"/>
<dbReference type="InterPro" id="IPR036864">
    <property type="entry name" value="Zn2-C6_fun-type_DNA-bd_sf"/>
</dbReference>
<reference evidence="5" key="1">
    <citation type="journal article" date="2020" name="Stud. Mycol.">
        <title>101 Dothideomycetes genomes: a test case for predicting lifestyles and emergence of pathogens.</title>
        <authorList>
            <person name="Haridas S."/>
            <person name="Albert R."/>
            <person name="Binder M."/>
            <person name="Bloem J."/>
            <person name="Labutti K."/>
            <person name="Salamov A."/>
            <person name="Andreopoulos B."/>
            <person name="Baker S."/>
            <person name="Barry K."/>
            <person name="Bills G."/>
            <person name="Bluhm B."/>
            <person name="Cannon C."/>
            <person name="Castanera R."/>
            <person name="Culley D."/>
            <person name="Daum C."/>
            <person name="Ezra D."/>
            <person name="Gonzalez J."/>
            <person name="Henrissat B."/>
            <person name="Kuo A."/>
            <person name="Liang C."/>
            <person name="Lipzen A."/>
            <person name="Lutzoni F."/>
            <person name="Magnuson J."/>
            <person name="Mondo S."/>
            <person name="Nolan M."/>
            <person name="Ohm R."/>
            <person name="Pangilinan J."/>
            <person name="Park H.-J."/>
            <person name="Ramirez L."/>
            <person name="Alfaro M."/>
            <person name="Sun H."/>
            <person name="Tritt A."/>
            <person name="Yoshinaga Y."/>
            <person name="Zwiers L.-H."/>
            <person name="Turgeon B."/>
            <person name="Goodwin S."/>
            <person name="Spatafora J."/>
            <person name="Crous P."/>
            <person name="Grigoriev I."/>
        </authorList>
    </citation>
    <scope>NUCLEOTIDE SEQUENCE</scope>
    <source>
        <strain evidence="5">CBS 175.79</strain>
    </source>
</reference>
<protein>
    <recommendedName>
        <fullName evidence="4">Zn(2)-C6 fungal-type domain-containing protein</fullName>
    </recommendedName>
</protein>
<evidence type="ECO:0000256" key="3">
    <source>
        <dbReference type="SAM" id="MobiDB-lite"/>
    </source>
</evidence>
<dbReference type="PROSITE" id="PS50048">
    <property type="entry name" value="ZN2_CY6_FUNGAL_2"/>
    <property type="match status" value="1"/>
</dbReference>
<feature type="compositionally biased region" description="Low complexity" evidence="3">
    <location>
        <begin position="706"/>
        <end position="716"/>
    </location>
</feature>
<evidence type="ECO:0000313" key="5">
    <source>
        <dbReference type="EMBL" id="KAF2010538.1"/>
    </source>
</evidence>
<dbReference type="PANTHER" id="PTHR46910:SF4">
    <property type="entry name" value="ZN(2)-C6 FUNGAL-TYPE DOMAIN-CONTAINING PROTEIN"/>
    <property type="match status" value="1"/>
</dbReference>
<keyword evidence="6" id="KW-1185">Reference proteome</keyword>
<dbReference type="Gene3D" id="4.10.240.10">
    <property type="entry name" value="Zn(2)-C6 fungal-type DNA-binding domain"/>
    <property type="match status" value="1"/>
</dbReference>
<dbReference type="GO" id="GO:0003677">
    <property type="term" value="F:DNA binding"/>
    <property type="evidence" value="ECO:0007669"/>
    <property type="project" value="InterPro"/>
</dbReference>
<keyword evidence="1" id="KW-0479">Metal-binding</keyword>
<dbReference type="CDD" id="cd12148">
    <property type="entry name" value="fungal_TF_MHR"/>
    <property type="match status" value="1"/>
</dbReference>
<dbReference type="GO" id="GO:0006351">
    <property type="term" value="P:DNA-templated transcription"/>
    <property type="evidence" value="ECO:0007669"/>
    <property type="project" value="InterPro"/>
</dbReference>